<evidence type="ECO:0000313" key="2">
    <source>
        <dbReference type="Proteomes" id="UP000030729"/>
    </source>
</evidence>
<sequence length="627" mass="68753">MSWAETYKVNSDLQGEPLNFLSYLQDIKLNGLDSYVLFIGNARIWEELYLNSLYLFSDRGIRETVYTAFSETDIDNLFNKSTKLGEQLNAFYRTDIFSLGNADNVVKEMTIEHYNSLEEKFKAGYDRYVTREQEKSTIGAWFNSTFSLNNTGLESLTTIEEILANVEATNAILNNSNAIVALTMCKTSMDAVAASPNAMDLLGQYILKVTAEPAVIRAIIKNEVIRDAIINSDEAMTQISSNENSVMEIFNDLEATKVLVQNQNSINKILTNNVTVEKIIPNLLEMKYNLQTSLNYINTIKSNIASGKGQIMAITYNEEIFPILKNAAKNYDGMENTRNILQRDIEEKIKISDAILESSIAMTTFANNSIIVNKVGDRAGIIESILGQTVPLNAFMKSTTAIKVLVNKATAFTKIVNNSTAFNAMLTISGNISSVANSSTAMNIIANNAQVMATVARNDTVLTVFINASTAITAIAGNVTSMSAIVGYSGAMNKITTSAFALNRIFKSTIGKDILISNNAILQTYKNNIHNTLRSSSGQFRLITSPTDSDSAPTQIINSSYVGVTYCYGYRGGTGKFAIVYHGHKTSAEAGRGDGGKDETKKFITLGGTKFVESGDGYFNYSIYQAI</sequence>
<proteinExistence type="predicted"/>
<protein>
    <submittedName>
        <fullName evidence="1">Tail fiber protein</fullName>
    </submittedName>
</protein>
<dbReference type="Proteomes" id="UP000030729">
    <property type="component" value="Genome"/>
</dbReference>
<reference evidence="1 2" key="1">
    <citation type="submission" date="2014-12" db="EMBL/GenBank/DDBJ databases">
        <title>Whole Genome Sequence and Molecular Characterization of Siphoviridae / Myoviridae Phage Infecting Clostridium difficile.</title>
        <authorList>
            <person name="Monot M."/>
        </authorList>
    </citation>
    <scope>NUCLEOTIDE SEQUENCE [LARGE SCALE GENOMIC DNA]</scope>
</reference>
<accession>A0A0A8WJ97</accession>
<evidence type="ECO:0000313" key="1">
    <source>
        <dbReference type="EMBL" id="CEK40296.1"/>
    </source>
</evidence>
<dbReference type="OrthoDB" id="1698at10239"/>
<dbReference type="EMBL" id="LN681535">
    <property type="protein sequence ID" value="CEK40296.1"/>
    <property type="molecule type" value="Genomic_DNA"/>
</dbReference>
<gene>
    <name evidence="1" type="ORF">PHICD111_20022</name>
</gene>
<name>A0A0A8WJ97_9CAUD</name>
<dbReference type="GeneID" id="26646941"/>
<dbReference type="KEGG" id="vg:26646941"/>
<dbReference type="RefSeq" id="YP_009208375.1">
    <property type="nucleotide sequence ID" value="NC_028905.1"/>
</dbReference>
<organism evidence="1 2">
    <name type="scientific">Clostridium phage phiCD111</name>
    <dbReference type="NCBI Taxonomy" id="1582150"/>
    <lineage>
        <taxon>Viruses</taxon>
        <taxon>Duplodnaviria</taxon>
        <taxon>Heunggongvirae</taxon>
        <taxon>Uroviricota</taxon>
        <taxon>Caudoviricetes</taxon>
        <taxon>Leicestervirus</taxon>
        <taxon>Leicestervirus CD111</taxon>
    </lineage>
</organism>
<keyword evidence="2" id="KW-1185">Reference proteome</keyword>